<evidence type="ECO:0000256" key="3">
    <source>
        <dbReference type="ARBA" id="ARBA00012461"/>
    </source>
</evidence>
<reference evidence="12" key="1">
    <citation type="journal article" date="2019" name="Int. J. Syst. Evol. Microbiol.">
        <title>The Global Catalogue of Microorganisms (GCM) 10K type strain sequencing project: providing services to taxonomists for standard genome sequencing and annotation.</title>
        <authorList>
            <consortium name="The Broad Institute Genomics Platform"/>
            <consortium name="The Broad Institute Genome Sequencing Center for Infectious Disease"/>
            <person name="Wu L."/>
            <person name="Ma J."/>
        </authorList>
    </citation>
    <scope>NUCLEOTIDE SEQUENCE [LARGE SCALE GENOMIC DNA]</scope>
    <source>
        <strain evidence="12">KCTC 52231</strain>
    </source>
</reference>
<feature type="domain" description="Nucleotidyl transferase" evidence="10">
    <location>
        <begin position="2"/>
        <end position="238"/>
    </location>
</feature>
<keyword evidence="5 9" id="KW-0548">Nucleotidyltransferase</keyword>
<keyword evidence="6 9" id="KW-0479">Metal-binding</keyword>
<dbReference type="InterPro" id="IPR029044">
    <property type="entry name" value="Nucleotide-diphossugar_trans"/>
</dbReference>
<comment type="function">
    <text evidence="9">Catalyzes the formation of dTDP-glucose, from dTTP and glucose 1-phosphate, as well as its pyrophosphorolysis.</text>
</comment>
<dbReference type="SUPFAM" id="SSF53448">
    <property type="entry name" value="Nucleotide-diphospho-sugar transferases"/>
    <property type="match status" value="1"/>
</dbReference>
<evidence type="ECO:0000256" key="5">
    <source>
        <dbReference type="ARBA" id="ARBA00022695"/>
    </source>
</evidence>
<dbReference type="GO" id="GO:0008879">
    <property type="term" value="F:glucose-1-phosphate thymidylyltransferase activity"/>
    <property type="evidence" value="ECO:0007669"/>
    <property type="project" value="UniProtKB-EC"/>
</dbReference>
<evidence type="ECO:0000256" key="6">
    <source>
        <dbReference type="ARBA" id="ARBA00022723"/>
    </source>
</evidence>
<accession>A0ABV7I7A8</accession>
<evidence type="ECO:0000256" key="2">
    <source>
        <dbReference type="ARBA" id="ARBA00010480"/>
    </source>
</evidence>
<dbReference type="PANTHER" id="PTHR43532">
    <property type="entry name" value="GLUCOSE-1-PHOSPHATE THYMIDYLYLTRANSFERASE"/>
    <property type="match status" value="1"/>
</dbReference>
<evidence type="ECO:0000259" key="10">
    <source>
        <dbReference type="Pfam" id="PF00483"/>
    </source>
</evidence>
<protein>
    <recommendedName>
        <fullName evidence="3 9">Glucose-1-phosphate thymidylyltransferase</fullName>
        <ecNumber evidence="3 9">2.7.7.24</ecNumber>
    </recommendedName>
</protein>
<dbReference type="PANTHER" id="PTHR43532:SF1">
    <property type="entry name" value="GLUCOSE-1-PHOSPHATE THYMIDYLYLTRANSFERASE 1"/>
    <property type="match status" value="1"/>
</dbReference>
<dbReference type="NCBIfam" id="TIGR01207">
    <property type="entry name" value="rmlA"/>
    <property type="match status" value="1"/>
</dbReference>
<evidence type="ECO:0000256" key="9">
    <source>
        <dbReference type="RuleBase" id="RU003706"/>
    </source>
</evidence>
<evidence type="ECO:0000313" key="12">
    <source>
        <dbReference type="Proteomes" id="UP001595647"/>
    </source>
</evidence>
<dbReference type="Pfam" id="PF00483">
    <property type="entry name" value="NTP_transferase"/>
    <property type="match status" value="1"/>
</dbReference>
<evidence type="ECO:0000256" key="1">
    <source>
        <dbReference type="ARBA" id="ARBA00001946"/>
    </source>
</evidence>
<keyword evidence="4 9" id="KW-0808">Transferase</keyword>
<comment type="catalytic activity">
    <reaction evidence="8 9">
        <text>dTTP + alpha-D-glucose 1-phosphate + H(+) = dTDP-alpha-D-glucose + diphosphate</text>
        <dbReference type="Rhea" id="RHEA:15225"/>
        <dbReference type="ChEBI" id="CHEBI:15378"/>
        <dbReference type="ChEBI" id="CHEBI:33019"/>
        <dbReference type="ChEBI" id="CHEBI:37568"/>
        <dbReference type="ChEBI" id="CHEBI:57477"/>
        <dbReference type="ChEBI" id="CHEBI:58601"/>
        <dbReference type="EC" id="2.7.7.24"/>
    </reaction>
</comment>
<comment type="caution">
    <text evidence="11">The sequence shown here is derived from an EMBL/GenBank/DDBJ whole genome shotgun (WGS) entry which is preliminary data.</text>
</comment>
<name>A0ABV7I7A8_9HYPH</name>
<sequence>MKGIILAGGSGTRLHPATLAVNKQLIPVYDKPMIYYPLSVLMLAQIRDILIISSPEYIDSYRRLFRDGADWGLDISYAVQPSPDGLAQAFTIGAEFIDGHKVALVLGDNIFFGAGMRELLVNARDRKDGATVFAYEVDDPERYGVVELDAQGRALSLQEKPKQPKSRMAVTGLYFYDENVVEYARNLKPSERGEYEITDLNRIYMEAGALYVERMSRGYAWLDTGTHDSLLEASEFVRTIQHRQGTSVACIEEIAYLNGWISRDRLIEHGELYSKTAYGRNLLKLAEDVGPSLARLSEDEFFKAVKTAR</sequence>
<dbReference type="Proteomes" id="UP001595647">
    <property type="component" value="Unassembled WGS sequence"/>
</dbReference>
<dbReference type="Gene3D" id="3.90.550.10">
    <property type="entry name" value="Spore Coat Polysaccharide Biosynthesis Protein SpsA, Chain A"/>
    <property type="match status" value="1"/>
</dbReference>
<evidence type="ECO:0000313" key="11">
    <source>
        <dbReference type="EMBL" id="MFC3164850.1"/>
    </source>
</evidence>
<organism evidence="11 12">
    <name type="scientific">Ciceribacter thiooxidans</name>
    <dbReference type="NCBI Taxonomy" id="1969821"/>
    <lineage>
        <taxon>Bacteria</taxon>
        <taxon>Pseudomonadati</taxon>
        <taxon>Pseudomonadota</taxon>
        <taxon>Alphaproteobacteria</taxon>
        <taxon>Hyphomicrobiales</taxon>
        <taxon>Rhizobiaceae</taxon>
        <taxon>Ciceribacter</taxon>
    </lineage>
</organism>
<evidence type="ECO:0000256" key="4">
    <source>
        <dbReference type="ARBA" id="ARBA00022679"/>
    </source>
</evidence>
<dbReference type="EMBL" id="JBHRTG010000019">
    <property type="protein sequence ID" value="MFC3164850.1"/>
    <property type="molecule type" value="Genomic_DNA"/>
</dbReference>
<keyword evidence="7 9" id="KW-0460">Magnesium</keyword>
<dbReference type="RefSeq" id="WP_378143619.1">
    <property type="nucleotide sequence ID" value="NZ_JBHRTG010000019.1"/>
</dbReference>
<evidence type="ECO:0000256" key="7">
    <source>
        <dbReference type="ARBA" id="ARBA00022842"/>
    </source>
</evidence>
<dbReference type="InterPro" id="IPR005835">
    <property type="entry name" value="NTP_transferase_dom"/>
</dbReference>
<dbReference type="EC" id="2.7.7.24" evidence="3 9"/>
<dbReference type="InterPro" id="IPR005907">
    <property type="entry name" value="G1P_thy_trans_s"/>
</dbReference>
<comment type="similarity">
    <text evidence="2 9">Belongs to the glucose-1-phosphate thymidylyltransferase family.</text>
</comment>
<keyword evidence="12" id="KW-1185">Reference proteome</keyword>
<comment type="cofactor">
    <cofactor evidence="1">
        <name>Mg(2+)</name>
        <dbReference type="ChEBI" id="CHEBI:18420"/>
    </cofactor>
</comment>
<dbReference type="CDD" id="cd02538">
    <property type="entry name" value="G1P_TT_short"/>
    <property type="match status" value="1"/>
</dbReference>
<proteinExistence type="inferred from homology"/>
<evidence type="ECO:0000256" key="8">
    <source>
        <dbReference type="ARBA" id="ARBA00049336"/>
    </source>
</evidence>
<gene>
    <name evidence="11" type="primary">rfbA</name>
    <name evidence="11" type="ORF">ACFOHV_16345</name>
</gene>